<accession>A0A6J0PQK3</accession>
<dbReference type="PANTHER" id="PTHR34045">
    <property type="entry name" value="OS03G0406300 PROTEIN"/>
    <property type="match status" value="1"/>
</dbReference>
<feature type="region of interest" description="Disordered" evidence="3">
    <location>
        <begin position="236"/>
        <end position="257"/>
    </location>
</feature>
<feature type="compositionally biased region" description="Basic and acidic residues" evidence="3">
    <location>
        <begin position="57"/>
        <end position="68"/>
    </location>
</feature>
<dbReference type="RefSeq" id="XP_019710035.1">
    <property type="nucleotide sequence ID" value="XM_019854476.2"/>
</dbReference>
<feature type="region of interest" description="Disordered" evidence="3">
    <location>
        <begin position="54"/>
        <end position="84"/>
    </location>
</feature>
<dbReference type="GeneID" id="105056767"/>
<evidence type="ECO:0000256" key="1">
    <source>
        <dbReference type="ARBA" id="ARBA00022604"/>
    </source>
</evidence>
<organism evidence="4 5">
    <name type="scientific">Elaeis guineensis var. tenera</name>
    <name type="common">Oil palm</name>
    <dbReference type="NCBI Taxonomy" id="51953"/>
    <lineage>
        <taxon>Eukaryota</taxon>
        <taxon>Viridiplantae</taxon>
        <taxon>Streptophyta</taxon>
        <taxon>Embryophyta</taxon>
        <taxon>Tracheophyta</taxon>
        <taxon>Spermatophyta</taxon>
        <taxon>Magnoliopsida</taxon>
        <taxon>Liliopsida</taxon>
        <taxon>Arecaceae</taxon>
        <taxon>Arecoideae</taxon>
        <taxon>Cocoseae</taxon>
        <taxon>Elaeidinae</taxon>
        <taxon>Elaeis</taxon>
    </lineage>
</organism>
<keyword evidence="4" id="KW-1185">Reference proteome</keyword>
<dbReference type="FunCoup" id="A0A6J0PQK3">
    <property type="interactions" value="415"/>
</dbReference>
<sequence length="274" mass="31785">MRILSWVQNKFNAKQEKKRFDAGSSSARHASMPDVRKEEFNDWPQALLSIGTFGNNDLKEDPQRHELSENLDSSENLDASQDFPDFTMEEVRKLQKELTKLLSRKSKSSTKGPEVVEEEERANLPLNRFLNFPSSLEVDRTASLRLQDDLDNNKGDLSPNTKIILNKAKDWLLDNRNAMKEKTLTFLLKKIFVCRSGFSPTPSLRDPMPESRMEKILRTLLQKKIYPRSSASSSMRKCLEERPVENVQAEKKEEKGEDRYKWVKTDSEYIVLEI</sequence>
<dbReference type="KEGG" id="egu:105056767"/>
<reference evidence="5" key="1">
    <citation type="submission" date="2025-08" db="UniProtKB">
        <authorList>
            <consortium name="RefSeq"/>
        </authorList>
    </citation>
    <scope>IDENTIFICATION</scope>
</reference>
<dbReference type="GO" id="GO:0040008">
    <property type="term" value="P:regulation of growth"/>
    <property type="evidence" value="ECO:0007669"/>
    <property type="project" value="InterPro"/>
</dbReference>
<dbReference type="OrthoDB" id="1729737at2759"/>
<evidence type="ECO:0000313" key="4">
    <source>
        <dbReference type="Proteomes" id="UP000504607"/>
    </source>
</evidence>
<dbReference type="AlphaFoldDB" id="A0A6J0PQK3"/>
<comment type="similarity">
    <text evidence="2">Belongs to the LAZY family.</text>
</comment>
<proteinExistence type="inferred from homology"/>
<dbReference type="InterPro" id="IPR044683">
    <property type="entry name" value="LAZY"/>
</dbReference>
<dbReference type="PANTHER" id="PTHR34045:SF3">
    <property type="entry name" value="PROTEIN LAZY 4"/>
    <property type="match status" value="1"/>
</dbReference>
<dbReference type="GO" id="GO:0009630">
    <property type="term" value="P:gravitropism"/>
    <property type="evidence" value="ECO:0007669"/>
    <property type="project" value="InterPro"/>
</dbReference>
<dbReference type="InParanoid" id="A0A6J0PQK3"/>
<feature type="compositionally biased region" description="Polar residues" evidence="3">
    <location>
        <begin position="70"/>
        <end position="79"/>
    </location>
</feature>
<name>A0A6J0PQK3_ELAGV</name>
<protein>
    <submittedName>
        <fullName evidence="5">Uncharacterized protein LOC105056767</fullName>
    </submittedName>
</protein>
<evidence type="ECO:0000256" key="2">
    <source>
        <dbReference type="ARBA" id="ARBA00024198"/>
    </source>
</evidence>
<feature type="compositionally biased region" description="Basic and acidic residues" evidence="3">
    <location>
        <begin position="237"/>
        <end position="257"/>
    </location>
</feature>
<evidence type="ECO:0000313" key="5">
    <source>
        <dbReference type="RefSeq" id="XP_019710035.1"/>
    </source>
</evidence>
<keyword evidence="1" id="KW-0341">Growth regulation</keyword>
<feature type="region of interest" description="Disordered" evidence="3">
    <location>
        <begin position="17"/>
        <end position="36"/>
    </location>
</feature>
<gene>
    <name evidence="5" type="primary">LOC105056767</name>
</gene>
<dbReference type="Proteomes" id="UP000504607">
    <property type="component" value="Chromosome 13"/>
</dbReference>
<evidence type="ECO:0000256" key="3">
    <source>
        <dbReference type="SAM" id="MobiDB-lite"/>
    </source>
</evidence>